<dbReference type="HOGENOM" id="CLU_2259886_0_0_7"/>
<dbReference type="EMBL" id="AE017125">
    <property type="protein sequence ID" value="AAP77791.1"/>
    <property type="molecule type" value="Genomic_DNA"/>
</dbReference>
<keyword evidence="1" id="KW-1133">Transmembrane helix</keyword>
<keyword evidence="1" id="KW-0472">Membrane</keyword>
<accession>Q7VGX4</accession>
<keyword evidence="1" id="KW-0812">Transmembrane</keyword>
<evidence type="ECO:0000256" key="1">
    <source>
        <dbReference type="SAM" id="Phobius"/>
    </source>
</evidence>
<dbReference type="AlphaFoldDB" id="Q7VGX4"/>
<reference evidence="2 3" key="1">
    <citation type="journal article" date="2003" name="Proc. Natl. Acad. Sci. U.S.A.">
        <title>The complete genome sequence of the carcinogenic bacterium Helicobacter hepaticus.</title>
        <authorList>
            <person name="Suerbaum S."/>
            <person name="Josenhans C."/>
            <person name="Sterzenbach T."/>
            <person name="Drescher B."/>
            <person name="Brandt P."/>
            <person name="Bell M."/>
            <person name="Droege M."/>
            <person name="Fartmann B."/>
            <person name="Fischer H.-P."/>
            <person name="Ge Z."/>
            <person name="Hoerster A."/>
            <person name="Holland R."/>
            <person name="Klein K."/>
            <person name="Koenig J."/>
            <person name="Macko L."/>
            <person name="Mendz G.L."/>
            <person name="Nyakatura G."/>
            <person name="Schauer D.B."/>
            <person name="Shen Z."/>
            <person name="Weber J."/>
            <person name="Frosch M."/>
            <person name="Fox J.G."/>
        </authorList>
    </citation>
    <scope>NUCLEOTIDE SEQUENCE [LARGE SCALE GENOMIC DNA]</scope>
    <source>
        <strain evidence="3">ATCC 51449 / 3B1</strain>
    </source>
</reference>
<proteinExistence type="predicted"/>
<dbReference type="Proteomes" id="UP000002495">
    <property type="component" value="Chromosome"/>
</dbReference>
<evidence type="ECO:0000313" key="3">
    <source>
        <dbReference type="Proteomes" id="UP000002495"/>
    </source>
</evidence>
<feature type="transmembrane region" description="Helical" evidence="1">
    <location>
        <begin position="21"/>
        <end position="51"/>
    </location>
</feature>
<gene>
    <name evidence="2" type="ordered locus">HH_1194</name>
</gene>
<dbReference type="KEGG" id="hhe:HH_1194"/>
<keyword evidence="3" id="KW-1185">Reference proteome</keyword>
<organism evidence="2 3">
    <name type="scientific">Helicobacter hepaticus (strain ATCC 51449 / 3B1)</name>
    <dbReference type="NCBI Taxonomy" id="235279"/>
    <lineage>
        <taxon>Bacteria</taxon>
        <taxon>Pseudomonadati</taxon>
        <taxon>Campylobacterota</taxon>
        <taxon>Epsilonproteobacteria</taxon>
        <taxon>Campylobacterales</taxon>
        <taxon>Helicobacteraceae</taxon>
        <taxon>Helicobacter</taxon>
    </lineage>
</organism>
<evidence type="ECO:0000313" key="2">
    <source>
        <dbReference type="EMBL" id="AAP77791.1"/>
    </source>
</evidence>
<name>Q7VGX4_HELHP</name>
<protein>
    <submittedName>
        <fullName evidence="2">Uncharacterized protein</fullName>
    </submittedName>
</protein>
<feature type="transmembrane region" description="Helical" evidence="1">
    <location>
        <begin position="63"/>
        <end position="85"/>
    </location>
</feature>
<dbReference type="STRING" id="235279.HH_1194"/>
<sequence>MILRLRDIKVRLNEGEYKRKLKIFGIANDVIPFVIHLIGLILQCVLLWIIFIKTKEKYLADAYIAGICFISIFIGMFFFAIWIEVYPYFSSYDKMINSPDCCP</sequence>